<feature type="domain" description="C2H2-type" evidence="6">
    <location>
        <begin position="90"/>
        <end position="118"/>
    </location>
</feature>
<keyword evidence="8" id="KW-1185">Reference proteome</keyword>
<evidence type="ECO:0000256" key="4">
    <source>
        <dbReference type="ARBA" id="ARBA00022833"/>
    </source>
</evidence>
<dbReference type="SMART" id="SM00355">
    <property type="entry name" value="ZnF_C2H2"/>
    <property type="match status" value="2"/>
</dbReference>
<dbReference type="EMBL" id="UZAJ01005155">
    <property type="protein sequence ID" value="VDO44311.1"/>
    <property type="molecule type" value="Genomic_DNA"/>
</dbReference>
<gene>
    <name evidence="7" type="ORF">OFLC_LOCUS5783</name>
</gene>
<dbReference type="PANTHER" id="PTHR23057:SF0">
    <property type="entry name" value="JUXTAPOSED WITH ANOTHER ZINC FINGER PROTEIN 1"/>
    <property type="match status" value="1"/>
</dbReference>
<protein>
    <submittedName>
        <fullName evidence="9">C2H2-type domain-containing protein</fullName>
    </submittedName>
</protein>
<dbReference type="InterPro" id="IPR036236">
    <property type="entry name" value="Znf_C2H2_sf"/>
</dbReference>
<evidence type="ECO:0000313" key="8">
    <source>
        <dbReference type="Proteomes" id="UP000267606"/>
    </source>
</evidence>
<reference evidence="9" key="1">
    <citation type="submission" date="2016-06" db="UniProtKB">
        <authorList>
            <consortium name="WormBaseParasite"/>
        </authorList>
    </citation>
    <scope>IDENTIFICATION</scope>
</reference>
<keyword evidence="4" id="KW-0862">Zinc</keyword>
<evidence type="ECO:0000256" key="1">
    <source>
        <dbReference type="ARBA" id="ARBA00022723"/>
    </source>
</evidence>
<organism evidence="9">
    <name type="scientific">Onchocerca flexuosa</name>
    <dbReference type="NCBI Taxonomy" id="387005"/>
    <lineage>
        <taxon>Eukaryota</taxon>
        <taxon>Metazoa</taxon>
        <taxon>Ecdysozoa</taxon>
        <taxon>Nematoda</taxon>
        <taxon>Chromadorea</taxon>
        <taxon>Rhabditida</taxon>
        <taxon>Spirurina</taxon>
        <taxon>Spiruromorpha</taxon>
        <taxon>Filarioidea</taxon>
        <taxon>Onchocercidae</taxon>
        <taxon>Onchocerca</taxon>
    </lineage>
</organism>
<proteinExistence type="predicted"/>
<evidence type="ECO:0000313" key="9">
    <source>
        <dbReference type="WBParaSite" id="OFLC_0000578201-mRNA-1"/>
    </source>
</evidence>
<dbReference type="PANTHER" id="PTHR23057">
    <property type="entry name" value="JUXTAPOSED WITH ANOTHER ZINC FINGER PROTEIN 1"/>
    <property type="match status" value="1"/>
</dbReference>
<dbReference type="STRING" id="387005.A0A183HE71"/>
<accession>A0A183HE71</accession>
<dbReference type="PROSITE" id="PS00028">
    <property type="entry name" value="ZINC_FINGER_C2H2_1"/>
    <property type="match status" value="2"/>
</dbReference>
<evidence type="ECO:0000313" key="7">
    <source>
        <dbReference type="EMBL" id="VDO44311.1"/>
    </source>
</evidence>
<dbReference type="SUPFAM" id="SSF57667">
    <property type="entry name" value="beta-beta-alpha zinc fingers"/>
    <property type="match status" value="1"/>
</dbReference>
<keyword evidence="1" id="KW-0479">Metal-binding</keyword>
<name>A0A183HE71_9BILA</name>
<dbReference type="InterPro" id="IPR013087">
    <property type="entry name" value="Znf_C2H2_type"/>
</dbReference>
<dbReference type="Gene3D" id="3.30.160.60">
    <property type="entry name" value="Classic Zinc Finger"/>
    <property type="match status" value="2"/>
</dbReference>
<dbReference type="GO" id="GO:0005634">
    <property type="term" value="C:nucleus"/>
    <property type="evidence" value="ECO:0007669"/>
    <property type="project" value="TreeGrafter"/>
</dbReference>
<keyword evidence="3 5" id="KW-0863">Zinc-finger</keyword>
<reference evidence="7 8" key="2">
    <citation type="submission" date="2018-11" db="EMBL/GenBank/DDBJ databases">
        <authorList>
            <consortium name="Pathogen Informatics"/>
        </authorList>
    </citation>
    <scope>NUCLEOTIDE SEQUENCE [LARGE SCALE GENOMIC DNA]</scope>
</reference>
<keyword evidence="2" id="KW-0677">Repeat</keyword>
<evidence type="ECO:0000259" key="6">
    <source>
        <dbReference type="PROSITE" id="PS50157"/>
    </source>
</evidence>
<dbReference type="GO" id="GO:0008270">
    <property type="term" value="F:zinc ion binding"/>
    <property type="evidence" value="ECO:0007669"/>
    <property type="project" value="UniProtKB-KW"/>
</dbReference>
<dbReference type="InterPro" id="IPR051580">
    <property type="entry name" value="ZnF-Chromatin_assoc"/>
</dbReference>
<dbReference type="PROSITE" id="PS50157">
    <property type="entry name" value="ZINC_FINGER_C2H2_2"/>
    <property type="match status" value="1"/>
</dbReference>
<evidence type="ECO:0000256" key="3">
    <source>
        <dbReference type="ARBA" id="ARBA00022771"/>
    </source>
</evidence>
<sequence>MNKGRNMTDERRHKCPVEGCNKRYKNLQGARYHARQVHGYTEDNSTNNAVSFDLTAVVPGQVAPLIQSGASSKYAKINLKTPIIYSLRPYKCSQCSKRYKTIVGLNNHVQQSHQRINTAGNPALSTNLVPISSSAVPISTTHNSIPSLTTSTHVTTEGDEHVTIPPSYLASTNIQNTTQVRINTQSLPSLPPVAGHLCQQQPNSVTKLISTTSGMMTRNMNALSSYGPQTSESLTAVTSRPDASQVTDFCV</sequence>
<dbReference type="Proteomes" id="UP000267606">
    <property type="component" value="Unassembled WGS sequence"/>
</dbReference>
<evidence type="ECO:0000256" key="5">
    <source>
        <dbReference type="PROSITE-ProRule" id="PRU00042"/>
    </source>
</evidence>
<dbReference type="WBParaSite" id="OFLC_0000578201-mRNA-1">
    <property type="protein sequence ID" value="OFLC_0000578201-mRNA-1"/>
    <property type="gene ID" value="OFLC_0000578201"/>
</dbReference>
<evidence type="ECO:0000256" key="2">
    <source>
        <dbReference type="ARBA" id="ARBA00022737"/>
    </source>
</evidence>
<dbReference type="AlphaFoldDB" id="A0A183HE71"/>